<feature type="transmembrane region" description="Helical" evidence="6">
    <location>
        <begin position="175"/>
        <end position="192"/>
    </location>
</feature>
<feature type="transmembrane region" description="Helical" evidence="6">
    <location>
        <begin position="395"/>
        <end position="415"/>
    </location>
</feature>
<dbReference type="RefSeq" id="WP_051569751.1">
    <property type="nucleotide sequence ID" value="NZ_KK073874.1"/>
</dbReference>
<evidence type="ECO:0000256" key="6">
    <source>
        <dbReference type="SAM" id="Phobius"/>
    </source>
</evidence>
<accession>A0A010ZRT1</accession>
<feature type="transmembrane region" description="Helical" evidence="6">
    <location>
        <begin position="421"/>
        <end position="442"/>
    </location>
</feature>
<evidence type="ECO:0000256" key="5">
    <source>
        <dbReference type="ARBA" id="ARBA00023136"/>
    </source>
</evidence>
<keyword evidence="4 6" id="KW-1133">Transmembrane helix</keyword>
<feature type="transmembrane region" description="Helical" evidence="6">
    <location>
        <begin position="481"/>
        <end position="500"/>
    </location>
</feature>
<feature type="transmembrane region" description="Helical" evidence="6">
    <location>
        <begin position="90"/>
        <end position="114"/>
    </location>
</feature>
<protein>
    <submittedName>
        <fullName evidence="7">Membrane protein involved in the export of O-antigen and teichoic acid</fullName>
    </submittedName>
</protein>
<keyword evidence="3 6" id="KW-0812">Transmembrane</keyword>
<sequence length="536" mass="55270">MTAVEDRRSAELRGIARAGTISLIGSAASAVLGFALVVQVSRGLGAAGAGAFSVVVAVAMTLAVAGRFGTDTALVRMAPRLRALGRARDIDAAAVAALAPVFAGTTLLAALAWWAAPHLVDVVFEHPAPAGAVWLIRVGVATVPLAATGYVALAVTRGLGSVVPLTVVESIAKPALRCAFVGIALAVAHRRWPGAELTAGPVLWTTIAWAVPTVLGGLWAAVLAHRALRSVRDEPSTEHVGAKATWRELWRFATPRAAASACEIAGMHSGIILVSALAGVAEAGIYNAALRLALAGTLALQALRLAIAPTLARLLTVGDLDGVEHLHRTASVWITVVSFPLYLVFAAWPTEVLRMFGPGFQAGGAALAILAAATLVNLATGPVSTLLLMSGRSTLTLVVTAASLTFSVVLAVVLIPRYGVLGAAIAKGAAVVGENIAVTLIVRRSVGVRTLSRPLVRAAVVGALCFVVPAGLYQLVAGHDFPAAVVVVLLGTAGYLALLWRHREEFSLADLAAALPLDRLRPRRPKVGPRSSKENR</sequence>
<dbReference type="HOGENOM" id="CLU_022017_4_0_11"/>
<evidence type="ECO:0000256" key="1">
    <source>
        <dbReference type="ARBA" id="ARBA00004651"/>
    </source>
</evidence>
<proteinExistence type="predicted"/>
<dbReference type="AlphaFoldDB" id="A0A010ZRT1"/>
<dbReference type="GO" id="GO:0005886">
    <property type="term" value="C:plasma membrane"/>
    <property type="evidence" value="ECO:0007669"/>
    <property type="project" value="UniProtKB-SubCell"/>
</dbReference>
<dbReference type="OrthoDB" id="3294889at2"/>
<evidence type="ECO:0000256" key="3">
    <source>
        <dbReference type="ARBA" id="ARBA00022692"/>
    </source>
</evidence>
<feature type="transmembrane region" description="Helical" evidence="6">
    <location>
        <begin position="21"/>
        <end position="40"/>
    </location>
</feature>
<dbReference type="Proteomes" id="UP000021053">
    <property type="component" value="Unassembled WGS sequence"/>
</dbReference>
<name>A0A010ZRT1_9ACTN</name>
<dbReference type="InterPro" id="IPR002797">
    <property type="entry name" value="Polysacc_synth"/>
</dbReference>
<feature type="transmembrane region" description="Helical" evidence="6">
    <location>
        <begin position="330"/>
        <end position="348"/>
    </location>
</feature>
<dbReference type="Pfam" id="PF01943">
    <property type="entry name" value="Polysacc_synt"/>
    <property type="match status" value="1"/>
</dbReference>
<evidence type="ECO:0000256" key="4">
    <source>
        <dbReference type="ARBA" id="ARBA00022989"/>
    </source>
</evidence>
<gene>
    <name evidence="7" type="ORF">CryarDRAFT_0985</name>
</gene>
<evidence type="ECO:0000313" key="8">
    <source>
        <dbReference type="Proteomes" id="UP000021053"/>
    </source>
</evidence>
<feature type="transmembrane region" description="Helical" evidence="6">
    <location>
        <begin position="454"/>
        <end position="475"/>
    </location>
</feature>
<dbReference type="PANTHER" id="PTHR30250:SF27">
    <property type="entry name" value="POLYSACCHARIDE BIOSYNTHESIS PROTEIN"/>
    <property type="match status" value="1"/>
</dbReference>
<keyword evidence="5 6" id="KW-0472">Membrane</keyword>
<evidence type="ECO:0000256" key="2">
    <source>
        <dbReference type="ARBA" id="ARBA00022475"/>
    </source>
</evidence>
<reference evidence="7 8" key="1">
    <citation type="submission" date="2013-07" db="EMBL/GenBank/DDBJ databases">
        <authorList>
            <consortium name="DOE Joint Genome Institute"/>
            <person name="Eisen J."/>
            <person name="Huntemann M."/>
            <person name="Han J."/>
            <person name="Chen A."/>
            <person name="Kyrpides N."/>
            <person name="Mavromatis K."/>
            <person name="Markowitz V."/>
            <person name="Palaniappan K."/>
            <person name="Ivanova N."/>
            <person name="Schaumberg A."/>
            <person name="Pati A."/>
            <person name="Liolios K."/>
            <person name="Nordberg H.P."/>
            <person name="Cantor M.N."/>
            <person name="Hua S.X."/>
            <person name="Woyke T."/>
        </authorList>
    </citation>
    <scope>NUCLEOTIDE SEQUENCE [LARGE SCALE GENOMIC DNA]</scope>
    <source>
        <strain evidence="7 8">DSM 44712</strain>
    </source>
</reference>
<feature type="transmembrane region" description="Helical" evidence="6">
    <location>
        <begin position="360"/>
        <end position="388"/>
    </location>
</feature>
<comment type="subcellular location">
    <subcellularLocation>
        <location evidence="1">Cell membrane</location>
        <topology evidence="1">Multi-pass membrane protein</topology>
    </subcellularLocation>
</comment>
<organism evidence="7 8">
    <name type="scientific">Cryptosporangium arvum DSM 44712</name>
    <dbReference type="NCBI Taxonomy" id="927661"/>
    <lineage>
        <taxon>Bacteria</taxon>
        <taxon>Bacillati</taxon>
        <taxon>Actinomycetota</taxon>
        <taxon>Actinomycetes</taxon>
        <taxon>Cryptosporangiales</taxon>
        <taxon>Cryptosporangiaceae</taxon>
        <taxon>Cryptosporangium</taxon>
    </lineage>
</organism>
<feature type="transmembrane region" description="Helical" evidence="6">
    <location>
        <begin position="46"/>
        <end position="69"/>
    </location>
</feature>
<dbReference type="PANTHER" id="PTHR30250">
    <property type="entry name" value="PST FAMILY PREDICTED COLANIC ACID TRANSPORTER"/>
    <property type="match status" value="1"/>
</dbReference>
<comment type="caution">
    <text evidence="7">The sequence shown here is derived from an EMBL/GenBank/DDBJ whole genome shotgun (WGS) entry which is preliminary data.</text>
</comment>
<keyword evidence="8" id="KW-1185">Reference proteome</keyword>
<feature type="transmembrane region" description="Helical" evidence="6">
    <location>
        <begin position="134"/>
        <end position="155"/>
    </location>
</feature>
<dbReference type="EMBL" id="JFBT01000001">
    <property type="protein sequence ID" value="EXG79932.1"/>
    <property type="molecule type" value="Genomic_DNA"/>
</dbReference>
<feature type="transmembrane region" description="Helical" evidence="6">
    <location>
        <begin position="204"/>
        <end position="224"/>
    </location>
</feature>
<evidence type="ECO:0000313" key="7">
    <source>
        <dbReference type="EMBL" id="EXG79932.1"/>
    </source>
</evidence>
<dbReference type="InterPro" id="IPR050833">
    <property type="entry name" value="Poly_Biosynth_Transport"/>
</dbReference>
<keyword evidence="2" id="KW-1003">Cell membrane</keyword>